<evidence type="ECO:0000256" key="2">
    <source>
        <dbReference type="ARBA" id="ARBA00022559"/>
    </source>
</evidence>
<accession>A0A427YAJ7</accession>
<evidence type="ECO:0000256" key="8">
    <source>
        <dbReference type="SAM" id="SignalP"/>
    </source>
</evidence>
<dbReference type="GeneID" id="39585253"/>
<feature type="signal peptide" evidence="8">
    <location>
        <begin position="1"/>
        <end position="19"/>
    </location>
</feature>
<keyword evidence="2" id="KW-0575">Peroxidase</keyword>
<dbReference type="Proteomes" id="UP000279236">
    <property type="component" value="Unassembled WGS sequence"/>
</dbReference>
<keyword evidence="8" id="KW-0732">Signal</keyword>
<sequence>MKVSLLLGAMAIVPSAVNAYPWMAERAGGDGGMDSLKQYLQGMKFDNNQLSNLTSQIKAAQAKVGDVGAPTARMTGPWNKYTKDSIYKTFGLERKASSKRGAGGSVWGVAEDEAHPYIPYDPKNPDHATWQRGPCPGLNTAANHGYLPRDGIVTPVDLFVGLWEALSLAPDLCGLLTFAGFVWKGDLAQMKMSIGGNKDVHGNVVINGPGLSQHGVLEGDSSITREDSAIGDQVHISMSRYNRFKGYCAAQSEFDVTIKSLSQARKAAFDDCVKYNPKCDMNMLRMVVAYAESGFGHEALRGEATVFTEEMLEYWFIHERFPPGWSRRAVPVTSFEMGAWGLAVWAAAPVSPGLSLGGIYVGVPSITSVLAMGKVLGSGNTMGLVQTAVCSVMGAVTGFIPSQLTDGLSGLGVPGMSAMASC</sequence>
<evidence type="ECO:0000256" key="1">
    <source>
        <dbReference type="ARBA" id="ARBA00001970"/>
    </source>
</evidence>
<dbReference type="InterPro" id="IPR000028">
    <property type="entry name" value="Chloroperoxidase"/>
</dbReference>
<evidence type="ECO:0000256" key="3">
    <source>
        <dbReference type="ARBA" id="ARBA00022617"/>
    </source>
</evidence>
<name>A0A427YAJ7_9TREE</name>
<dbReference type="GO" id="GO:0004601">
    <property type="term" value="F:peroxidase activity"/>
    <property type="evidence" value="ECO:0007669"/>
    <property type="project" value="UniProtKB-KW"/>
</dbReference>
<keyword evidence="5" id="KW-0560">Oxidoreductase</keyword>
<evidence type="ECO:0000259" key="9">
    <source>
        <dbReference type="PROSITE" id="PS51405"/>
    </source>
</evidence>
<feature type="domain" description="Heme haloperoxidase family profile" evidence="9">
    <location>
        <begin position="113"/>
        <end position="339"/>
    </location>
</feature>
<evidence type="ECO:0000256" key="6">
    <source>
        <dbReference type="ARBA" id="ARBA00023004"/>
    </source>
</evidence>
<dbReference type="PANTHER" id="PTHR33577:SF16">
    <property type="entry name" value="HEME HALOPEROXIDASE FAMILY PROFILE DOMAIN-CONTAINING PROTEIN"/>
    <property type="match status" value="1"/>
</dbReference>
<dbReference type="Gene3D" id="1.10.489.10">
    <property type="entry name" value="Chloroperoxidase-like"/>
    <property type="match status" value="1"/>
</dbReference>
<reference evidence="10 11" key="1">
    <citation type="submission" date="2018-11" db="EMBL/GenBank/DDBJ databases">
        <title>Genome sequence of Apiotrichum porosum DSM 27194.</title>
        <authorList>
            <person name="Aliyu H."/>
            <person name="Gorte O."/>
            <person name="Ochsenreither K."/>
        </authorList>
    </citation>
    <scope>NUCLEOTIDE SEQUENCE [LARGE SCALE GENOMIC DNA]</scope>
    <source>
        <strain evidence="10 11">DSM 27194</strain>
    </source>
</reference>
<keyword evidence="6" id="KW-0408">Iron</keyword>
<dbReference type="PROSITE" id="PS51405">
    <property type="entry name" value="HEME_HALOPEROXIDASE"/>
    <property type="match status" value="1"/>
</dbReference>
<keyword evidence="4" id="KW-0479">Metal-binding</keyword>
<comment type="caution">
    <text evidence="10">The sequence shown here is derived from an EMBL/GenBank/DDBJ whole genome shotgun (WGS) entry which is preliminary data.</text>
</comment>
<proteinExistence type="inferred from homology"/>
<comment type="cofactor">
    <cofactor evidence="1">
        <name>heme b</name>
        <dbReference type="ChEBI" id="CHEBI:60344"/>
    </cofactor>
</comment>
<evidence type="ECO:0000256" key="4">
    <source>
        <dbReference type="ARBA" id="ARBA00022723"/>
    </source>
</evidence>
<dbReference type="GO" id="GO:0046872">
    <property type="term" value="F:metal ion binding"/>
    <property type="evidence" value="ECO:0007669"/>
    <property type="project" value="UniProtKB-KW"/>
</dbReference>
<dbReference type="Pfam" id="PF01328">
    <property type="entry name" value="Peroxidase_2"/>
    <property type="match status" value="1"/>
</dbReference>
<dbReference type="RefSeq" id="XP_028480389.1">
    <property type="nucleotide sequence ID" value="XM_028616532.1"/>
</dbReference>
<keyword evidence="3" id="KW-0349">Heme</keyword>
<evidence type="ECO:0000313" key="10">
    <source>
        <dbReference type="EMBL" id="RSH88181.1"/>
    </source>
</evidence>
<evidence type="ECO:0000256" key="5">
    <source>
        <dbReference type="ARBA" id="ARBA00023002"/>
    </source>
</evidence>
<dbReference type="OrthoDB" id="2594004at2759"/>
<dbReference type="InterPro" id="IPR036851">
    <property type="entry name" value="Chloroperoxidase-like_sf"/>
</dbReference>
<keyword evidence="11" id="KW-1185">Reference proteome</keyword>
<evidence type="ECO:0000256" key="7">
    <source>
        <dbReference type="ARBA" id="ARBA00025795"/>
    </source>
</evidence>
<dbReference type="EMBL" id="RSCE01000001">
    <property type="protein sequence ID" value="RSH88181.1"/>
    <property type="molecule type" value="Genomic_DNA"/>
</dbReference>
<protein>
    <recommendedName>
        <fullName evidence="9">Heme haloperoxidase family profile domain-containing protein</fullName>
    </recommendedName>
</protein>
<organism evidence="10 11">
    <name type="scientific">Apiotrichum porosum</name>
    <dbReference type="NCBI Taxonomy" id="105984"/>
    <lineage>
        <taxon>Eukaryota</taxon>
        <taxon>Fungi</taxon>
        <taxon>Dikarya</taxon>
        <taxon>Basidiomycota</taxon>
        <taxon>Agaricomycotina</taxon>
        <taxon>Tremellomycetes</taxon>
        <taxon>Trichosporonales</taxon>
        <taxon>Trichosporonaceae</taxon>
        <taxon>Apiotrichum</taxon>
    </lineage>
</organism>
<dbReference type="SUPFAM" id="SSF47571">
    <property type="entry name" value="Cloroperoxidase"/>
    <property type="match status" value="1"/>
</dbReference>
<gene>
    <name evidence="10" type="ORF">EHS24_000710</name>
</gene>
<dbReference type="AlphaFoldDB" id="A0A427YAJ7"/>
<feature type="chain" id="PRO_5019513459" description="Heme haloperoxidase family profile domain-containing protein" evidence="8">
    <location>
        <begin position="20"/>
        <end position="422"/>
    </location>
</feature>
<evidence type="ECO:0000313" key="11">
    <source>
        <dbReference type="Proteomes" id="UP000279236"/>
    </source>
</evidence>
<dbReference type="PANTHER" id="PTHR33577">
    <property type="entry name" value="STERIGMATOCYSTIN BIOSYNTHESIS PEROXIDASE STCC-RELATED"/>
    <property type="match status" value="1"/>
</dbReference>
<comment type="similarity">
    <text evidence="7">Belongs to the chloroperoxidase family.</text>
</comment>